<dbReference type="Proteomes" id="UP000203464">
    <property type="component" value="Unassembled WGS sequence"/>
</dbReference>
<dbReference type="SMART" id="SM00850">
    <property type="entry name" value="LytTR"/>
    <property type="match status" value="1"/>
</dbReference>
<feature type="transmembrane region" description="Helical" evidence="1">
    <location>
        <begin position="102"/>
        <end position="123"/>
    </location>
</feature>
<evidence type="ECO:0000259" key="2">
    <source>
        <dbReference type="PROSITE" id="PS50930"/>
    </source>
</evidence>
<keyword evidence="1" id="KW-0472">Membrane</keyword>
<dbReference type="EMBL" id="FXYD01000001">
    <property type="protein sequence ID" value="SMX32957.1"/>
    <property type="molecule type" value="Genomic_DNA"/>
</dbReference>
<feature type="domain" description="HTH LytTR-type" evidence="2">
    <location>
        <begin position="134"/>
        <end position="238"/>
    </location>
</feature>
<sequence length="241" mass="26011">MVEPTRVASFLGASLILAIVGPFETDTAMLALPRFAYWGIIVVLCYSVGYFGNIYADHLAGPRAGLLRRLFVAVPLTAIGVLAVVYILNGLALNYWATGRELVVIASNVIVISAIITAVFYVANSHNAKTEIPASGPSLQDRIPFDKRGSLISVSVEDHYVRVRTTKGEEMILMRLADAMREVGDTPGLQVHRSHWIALDQVTSVARKGDGAVLSMSQGPDIPVSRANISKIKEAGLLPRT</sequence>
<organism evidence="3 4">
    <name type="scientific">Octadecabacter ascidiaceicola</name>
    <dbReference type="NCBI Taxonomy" id="1655543"/>
    <lineage>
        <taxon>Bacteria</taxon>
        <taxon>Pseudomonadati</taxon>
        <taxon>Pseudomonadota</taxon>
        <taxon>Alphaproteobacteria</taxon>
        <taxon>Rhodobacterales</taxon>
        <taxon>Roseobacteraceae</taxon>
        <taxon>Octadecabacter</taxon>
    </lineage>
</organism>
<dbReference type="AlphaFoldDB" id="A0A238JRZ4"/>
<accession>A0A238JRZ4</accession>
<dbReference type="GO" id="GO:0003677">
    <property type="term" value="F:DNA binding"/>
    <property type="evidence" value="ECO:0007669"/>
    <property type="project" value="InterPro"/>
</dbReference>
<evidence type="ECO:0000313" key="4">
    <source>
        <dbReference type="Proteomes" id="UP000203464"/>
    </source>
</evidence>
<name>A0A238JRZ4_9RHOB</name>
<feature type="transmembrane region" description="Helical" evidence="1">
    <location>
        <begin position="7"/>
        <end position="23"/>
    </location>
</feature>
<keyword evidence="4" id="KW-1185">Reference proteome</keyword>
<dbReference type="Gene3D" id="2.40.50.1020">
    <property type="entry name" value="LytTr DNA-binding domain"/>
    <property type="match status" value="1"/>
</dbReference>
<evidence type="ECO:0000256" key="1">
    <source>
        <dbReference type="SAM" id="Phobius"/>
    </source>
</evidence>
<gene>
    <name evidence="3" type="primary">rcoM</name>
    <name evidence="3" type="ORF">OCA8868_00853</name>
</gene>
<feature type="transmembrane region" description="Helical" evidence="1">
    <location>
        <begin position="35"/>
        <end position="58"/>
    </location>
</feature>
<dbReference type="InterPro" id="IPR007492">
    <property type="entry name" value="LytTR_DNA-bd_dom"/>
</dbReference>
<dbReference type="PROSITE" id="PS50930">
    <property type="entry name" value="HTH_LYTTR"/>
    <property type="match status" value="1"/>
</dbReference>
<feature type="transmembrane region" description="Helical" evidence="1">
    <location>
        <begin position="70"/>
        <end position="96"/>
    </location>
</feature>
<keyword evidence="1" id="KW-1133">Transmembrane helix</keyword>
<keyword evidence="1" id="KW-0812">Transmembrane</keyword>
<protein>
    <submittedName>
        <fullName evidence="3">CO-responsive transcriptional regulator RcoM</fullName>
    </submittedName>
</protein>
<reference evidence="4" key="1">
    <citation type="submission" date="2017-05" db="EMBL/GenBank/DDBJ databases">
        <authorList>
            <person name="Rodrigo-Torres L."/>
            <person name="Arahal R. D."/>
            <person name="Lucena T."/>
        </authorList>
    </citation>
    <scope>NUCLEOTIDE SEQUENCE [LARGE SCALE GENOMIC DNA]</scope>
    <source>
        <strain evidence="4">CECT 8868</strain>
    </source>
</reference>
<evidence type="ECO:0000313" key="3">
    <source>
        <dbReference type="EMBL" id="SMX32957.1"/>
    </source>
</evidence>
<proteinExistence type="predicted"/>
<dbReference type="Pfam" id="PF04397">
    <property type="entry name" value="LytTR"/>
    <property type="match status" value="1"/>
</dbReference>